<feature type="compositionally biased region" description="Polar residues" evidence="1">
    <location>
        <begin position="1"/>
        <end position="18"/>
    </location>
</feature>
<evidence type="ECO:0000256" key="1">
    <source>
        <dbReference type="SAM" id="MobiDB-lite"/>
    </source>
</evidence>
<feature type="compositionally biased region" description="Polar residues" evidence="1">
    <location>
        <begin position="63"/>
        <end position="83"/>
    </location>
</feature>
<feature type="region of interest" description="Disordered" evidence="1">
    <location>
        <begin position="1"/>
        <end position="90"/>
    </location>
</feature>
<accession>A0A9Q3KDV7</accession>
<name>A0A9Q3KDV7_9BASI</name>
<comment type="caution">
    <text evidence="2">The sequence shown here is derived from an EMBL/GenBank/DDBJ whole genome shotgun (WGS) entry which is preliminary data.</text>
</comment>
<feature type="region of interest" description="Disordered" evidence="1">
    <location>
        <begin position="128"/>
        <end position="214"/>
    </location>
</feature>
<protein>
    <submittedName>
        <fullName evidence="2">Uncharacterized protein</fullName>
    </submittedName>
</protein>
<sequence length="214" mass="23301">MASTRSGASYKPSSSSQKGNRRNYGKSQSDTEGQGSAKDFHNNKLSNFEADDTILPSKRADTTTRSLSGDLQSQPEGLQQLTAAQRVPDPCRSVKKLHELKPDCKNIPGSSQHLQVTQWMASIDGKEEYDAFNSRMEENQPSTTKESAKNSPSGQQQQFQCEKAATSSKQGQREDNIPKALEPGIQDSKDLAGSHGRFISDGQNHDGIIEEGGS</sequence>
<reference evidence="2" key="1">
    <citation type="submission" date="2021-03" db="EMBL/GenBank/DDBJ databases">
        <title>Draft genome sequence of rust myrtle Austropuccinia psidii MF-1, a brazilian biotype.</title>
        <authorList>
            <person name="Quecine M.C."/>
            <person name="Pachon D.M.R."/>
            <person name="Bonatelli M.L."/>
            <person name="Correr F.H."/>
            <person name="Franceschini L.M."/>
            <person name="Leite T.F."/>
            <person name="Margarido G.R.A."/>
            <person name="Almeida C.A."/>
            <person name="Ferrarezi J.A."/>
            <person name="Labate C.A."/>
        </authorList>
    </citation>
    <scope>NUCLEOTIDE SEQUENCE</scope>
    <source>
        <strain evidence="2">MF-1</strain>
    </source>
</reference>
<feature type="compositionally biased region" description="Polar residues" evidence="1">
    <location>
        <begin position="25"/>
        <end position="34"/>
    </location>
</feature>
<evidence type="ECO:0000313" key="3">
    <source>
        <dbReference type="Proteomes" id="UP000765509"/>
    </source>
</evidence>
<keyword evidence="3" id="KW-1185">Reference proteome</keyword>
<gene>
    <name evidence="2" type="ORF">O181_119433</name>
</gene>
<evidence type="ECO:0000313" key="2">
    <source>
        <dbReference type="EMBL" id="MBW0579718.1"/>
    </source>
</evidence>
<dbReference type="AlphaFoldDB" id="A0A9Q3KDV7"/>
<dbReference type="EMBL" id="AVOT02105769">
    <property type="protein sequence ID" value="MBW0579718.1"/>
    <property type="molecule type" value="Genomic_DNA"/>
</dbReference>
<dbReference type="Proteomes" id="UP000765509">
    <property type="component" value="Unassembled WGS sequence"/>
</dbReference>
<proteinExistence type="predicted"/>
<feature type="compositionally biased region" description="Polar residues" evidence="1">
    <location>
        <begin position="139"/>
        <end position="170"/>
    </location>
</feature>
<organism evidence="2 3">
    <name type="scientific">Austropuccinia psidii MF-1</name>
    <dbReference type="NCBI Taxonomy" id="1389203"/>
    <lineage>
        <taxon>Eukaryota</taxon>
        <taxon>Fungi</taxon>
        <taxon>Dikarya</taxon>
        <taxon>Basidiomycota</taxon>
        <taxon>Pucciniomycotina</taxon>
        <taxon>Pucciniomycetes</taxon>
        <taxon>Pucciniales</taxon>
        <taxon>Sphaerophragmiaceae</taxon>
        <taxon>Austropuccinia</taxon>
    </lineage>
</organism>